<evidence type="ECO:0000259" key="8">
    <source>
        <dbReference type="PROSITE" id="PS50863"/>
    </source>
</evidence>
<sequence>MRCSRRFLFVRQTLSPLLAFFDHPSPSTEKAKRPTKQQKKIANNRARFYSRRQLSATLERLPDNIARGCHAHHGKTVTLLSPHAPPMAVELEKIAGSFFISKGWKSFVQRTGLLSGQYIRFQVLTPSKIDVLLFDKNKDSKLPMIPSSKKQIKTAPKRSTGITINDMPTSKHASILISHTSNEETSSDSRTESMTDIPSSPDSSGETTRSFDDLFFCARNTTVTPDIKNYISIIGQFLQRSSKFYIVTMNNTFMEQDGVVEAAGSDSVSMLLHKSSDGRCNLKRGWATFAATNAIHLHSVCIFHFYKAPNVKITIDVL</sequence>
<dbReference type="PROSITE" id="PS50863">
    <property type="entry name" value="B3"/>
    <property type="match status" value="1"/>
</dbReference>
<dbReference type="GO" id="GO:0005634">
    <property type="term" value="C:nucleus"/>
    <property type="evidence" value="ECO:0007669"/>
    <property type="project" value="UniProtKB-SubCell"/>
</dbReference>
<keyword evidence="7" id="KW-0732">Signal</keyword>
<dbReference type="Pfam" id="PF02362">
    <property type="entry name" value="B3"/>
    <property type="match status" value="1"/>
</dbReference>
<name>A0A0E0C527_9ORYZ</name>
<dbReference type="Gene3D" id="2.40.330.10">
    <property type="entry name" value="DNA-binding pseudobarrel domain"/>
    <property type="match status" value="2"/>
</dbReference>
<dbReference type="GO" id="GO:0003677">
    <property type="term" value="F:DNA binding"/>
    <property type="evidence" value="ECO:0007669"/>
    <property type="project" value="UniProtKB-KW"/>
</dbReference>
<organism evidence="9">
    <name type="scientific">Oryza meridionalis</name>
    <dbReference type="NCBI Taxonomy" id="40149"/>
    <lineage>
        <taxon>Eukaryota</taxon>
        <taxon>Viridiplantae</taxon>
        <taxon>Streptophyta</taxon>
        <taxon>Embryophyta</taxon>
        <taxon>Tracheophyta</taxon>
        <taxon>Spermatophyta</taxon>
        <taxon>Magnoliopsida</taxon>
        <taxon>Liliopsida</taxon>
        <taxon>Poales</taxon>
        <taxon>Poaceae</taxon>
        <taxon>BOP clade</taxon>
        <taxon>Oryzoideae</taxon>
        <taxon>Oryzeae</taxon>
        <taxon>Oryzinae</taxon>
        <taxon>Oryza</taxon>
    </lineage>
</organism>
<dbReference type="InterPro" id="IPR015300">
    <property type="entry name" value="DNA-bd_pseudobarrel_sf"/>
</dbReference>
<dbReference type="InterPro" id="IPR003340">
    <property type="entry name" value="B3_DNA-bd"/>
</dbReference>
<keyword evidence="3" id="KW-0238">DNA-binding</keyword>
<dbReference type="PANTHER" id="PTHR31920:SF122">
    <property type="entry name" value="B3 DOMAIN-CONTAINING PROTEIN REM23"/>
    <property type="match status" value="1"/>
</dbReference>
<feature type="region of interest" description="Disordered" evidence="6">
    <location>
        <begin position="179"/>
        <end position="207"/>
    </location>
</feature>
<comment type="subcellular location">
    <subcellularLocation>
        <location evidence="1">Nucleus</location>
    </subcellularLocation>
</comment>
<dbReference type="InterPro" id="IPR050655">
    <property type="entry name" value="Plant_B3_domain"/>
</dbReference>
<dbReference type="AlphaFoldDB" id="A0A0E0C527"/>
<dbReference type="SUPFAM" id="SSF101936">
    <property type="entry name" value="DNA-binding pseudobarrel domain"/>
    <property type="match status" value="2"/>
</dbReference>
<keyword evidence="10" id="KW-1185">Reference proteome</keyword>
<evidence type="ECO:0000256" key="6">
    <source>
        <dbReference type="SAM" id="MobiDB-lite"/>
    </source>
</evidence>
<dbReference type="PANTHER" id="PTHR31920">
    <property type="entry name" value="B3 DOMAIN-CONTAINING"/>
    <property type="match status" value="1"/>
</dbReference>
<keyword evidence="5" id="KW-0539">Nucleus</keyword>
<evidence type="ECO:0000256" key="2">
    <source>
        <dbReference type="ARBA" id="ARBA00023015"/>
    </source>
</evidence>
<keyword evidence="4" id="KW-0804">Transcription</keyword>
<evidence type="ECO:0000256" key="7">
    <source>
        <dbReference type="SAM" id="SignalP"/>
    </source>
</evidence>
<proteinExistence type="predicted"/>
<evidence type="ECO:0000256" key="3">
    <source>
        <dbReference type="ARBA" id="ARBA00023125"/>
    </source>
</evidence>
<dbReference type="Gramene" id="OMERI01G21850.1">
    <property type="protein sequence ID" value="OMERI01G21850.1"/>
    <property type="gene ID" value="OMERI01G21850"/>
</dbReference>
<evidence type="ECO:0000256" key="4">
    <source>
        <dbReference type="ARBA" id="ARBA00023163"/>
    </source>
</evidence>
<dbReference type="HOGENOM" id="CLU_075934_0_0_1"/>
<evidence type="ECO:0000313" key="9">
    <source>
        <dbReference type="EnsemblPlants" id="OMERI01G21850.1"/>
    </source>
</evidence>
<protein>
    <recommendedName>
        <fullName evidence="8">TF-B3 domain-containing protein</fullName>
    </recommendedName>
</protein>
<keyword evidence="2" id="KW-0805">Transcription regulation</keyword>
<evidence type="ECO:0000256" key="1">
    <source>
        <dbReference type="ARBA" id="ARBA00004123"/>
    </source>
</evidence>
<accession>A0A0E0C527</accession>
<reference evidence="9" key="1">
    <citation type="submission" date="2015-04" db="UniProtKB">
        <authorList>
            <consortium name="EnsemblPlants"/>
        </authorList>
    </citation>
    <scope>IDENTIFICATION</scope>
</reference>
<feature type="domain" description="TF-B3" evidence="8">
    <location>
        <begin position="44"/>
        <end position="137"/>
    </location>
</feature>
<feature type="signal peptide" evidence="7">
    <location>
        <begin position="1"/>
        <end position="19"/>
    </location>
</feature>
<feature type="compositionally biased region" description="Polar residues" evidence="6">
    <location>
        <begin position="194"/>
        <end position="207"/>
    </location>
</feature>
<evidence type="ECO:0000256" key="5">
    <source>
        <dbReference type="ARBA" id="ARBA00023242"/>
    </source>
</evidence>
<reference evidence="9" key="2">
    <citation type="submission" date="2018-05" db="EMBL/GenBank/DDBJ databases">
        <title>OmerRS3 (Oryza meridionalis Reference Sequence Version 3).</title>
        <authorList>
            <person name="Zhang J."/>
            <person name="Kudrna D."/>
            <person name="Lee S."/>
            <person name="Talag J."/>
            <person name="Welchert J."/>
            <person name="Wing R.A."/>
        </authorList>
    </citation>
    <scope>NUCLEOTIDE SEQUENCE [LARGE SCALE GENOMIC DNA]</scope>
    <source>
        <strain evidence="9">cv. OR44</strain>
    </source>
</reference>
<dbReference type="EnsemblPlants" id="OMERI01G21850.1">
    <property type="protein sequence ID" value="OMERI01G21850.1"/>
    <property type="gene ID" value="OMERI01G21850"/>
</dbReference>
<evidence type="ECO:0000313" key="10">
    <source>
        <dbReference type="Proteomes" id="UP000008021"/>
    </source>
</evidence>
<feature type="chain" id="PRO_5002355473" description="TF-B3 domain-containing protein" evidence="7">
    <location>
        <begin position="20"/>
        <end position="318"/>
    </location>
</feature>
<dbReference type="Proteomes" id="UP000008021">
    <property type="component" value="Chromosome 1"/>
</dbReference>